<dbReference type="GO" id="GO:0000785">
    <property type="term" value="C:chromatin"/>
    <property type="evidence" value="ECO:0007669"/>
    <property type="project" value="TreeGrafter"/>
</dbReference>
<accession>A0A814VLZ8</accession>
<dbReference type="EMBL" id="CAJOBB010003125">
    <property type="protein sequence ID" value="CAF4022106.1"/>
    <property type="molecule type" value="Genomic_DNA"/>
</dbReference>
<sequence length="336" mass="38917">MLSTATHVPTFQINKNEIQNLIQFIYKYEQILKEFGALKIQLHVDCKLTLKKRPKNLLISTINKQVSKENKDDLIYSVQQTDRSNESIKQRAVIKDETDFWSKLRLSKNYRQLNISIVPNKSFFIEKKSHEYFDIHRIPKQSLLRIGEKKVISQCVPHVKRANSPGAIFPLSCAKQHLSSIDYHHEGGNHQWYVIPAYERKALETLIKKENVSICFDHGKIFIDPLLLDKNHIRYHRILQCPNEFIVLSAGTLAQSFTEDTSWSESIDFALPSWIEEGHANVSDLSCGCDISETYLSETIDVNLFQPELIQKYIISCLYNFTPEESISLTGLFSYF</sequence>
<feature type="domain" description="JmjC" evidence="1">
    <location>
        <begin position="127"/>
        <end position="286"/>
    </location>
</feature>
<name>A0A814VLZ8_9BILA</name>
<dbReference type="EMBL" id="CAJNOE010000394">
    <property type="protein sequence ID" value="CAF1192478.1"/>
    <property type="molecule type" value="Genomic_DNA"/>
</dbReference>
<evidence type="ECO:0000259" key="1">
    <source>
        <dbReference type="PROSITE" id="PS51184"/>
    </source>
</evidence>
<protein>
    <recommendedName>
        <fullName evidence="1">JmjC domain-containing protein</fullName>
    </recommendedName>
</protein>
<dbReference type="Gene3D" id="2.60.120.650">
    <property type="entry name" value="Cupin"/>
    <property type="match status" value="1"/>
</dbReference>
<dbReference type="Proteomes" id="UP000663868">
    <property type="component" value="Unassembled WGS sequence"/>
</dbReference>
<gene>
    <name evidence="2" type="ORF">IZO911_LOCUS28125</name>
    <name evidence="3" type="ORF">KXQ929_LOCUS29742</name>
</gene>
<organism evidence="2 4">
    <name type="scientific">Adineta steineri</name>
    <dbReference type="NCBI Taxonomy" id="433720"/>
    <lineage>
        <taxon>Eukaryota</taxon>
        <taxon>Metazoa</taxon>
        <taxon>Spiralia</taxon>
        <taxon>Gnathifera</taxon>
        <taxon>Rotifera</taxon>
        <taxon>Eurotatoria</taxon>
        <taxon>Bdelloidea</taxon>
        <taxon>Adinetida</taxon>
        <taxon>Adinetidae</taxon>
        <taxon>Adineta</taxon>
    </lineage>
</organism>
<dbReference type="GO" id="GO:0051864">
    <property type="term" value="F:histone H3K36 demethylase activity"/>
    <property type="evidence" value="ECO:0007669"/>
    <property type="project" value="TreeGrafter"/>
</dbReference>
<dbReference type="InterPro" id="IPR003347">
    <property type="entry name" value="JmjC_dom"/>
</dbReference>
<dbReference type="PANTHER" id="PTHR10694">
    <property type="entry name" value="LYSINE-SPECIFIC DEMETHYLASE"/>
    <property type="match status" value="1"/>
</dbReference>
<proteinExistence type="predicted"/>
<evidence type="ECO:0000313" key="3">
    <source>
        <dbReference type="EMBL" id="CAF4022106.1"/>
    </source>
</evidence>
<dbReference type="Proteomes" id="UP000663860">
    <property type="component" value="Unassembled WGS sequence"/>
</dbReference>
<dbReference type="PROSITE" id="PS51184">
    <property type="entry name" value="JMJC"/>
    <property type="match status" value="1"/>
</dbReference>
<reference evidence="2" key="1">
    <citation type="submission" date="2021-02" db="EMBL/GenBank/DDBJ databases">
        <authorList>
            <person name="Nowell W R."/>
        </authorList>
    </citation>
    <scope>NUCLEOTIDE SEQUENCE</scope>
</reference>
<dbReference type="Pfam" id="PF02373">
    <property type="entry name" value="JmjC"/>
    <property type="match status" value="1"/>
</dbReference>
<evidence type="ECO:0000313" key="4">
    <source>
        <dbReference type="Proteomes" id="UP000663860"/>
    </source>
</evidence>
<comment type="caution">
    <text evidence="2">The sequence shown here is derived from an EMBL/GenBank/DDBJ whole genome shotgun (WGS) entry which is preliminary data.</text>
</comment>
<dbReference type="GO" id="GO:0005634">
    <property type="term" value="C:nucleus"/>
    <property type="evidence" value="ECO:0007669"/>
    <property type="project" value="TreeGrafter"/>
</dbReference>
<dbReference type="SMART" id="SM00558">
    <property type="entry name" value="JmjC"/>
    <property type="match status" value="1"/>
</dbReference>
<dbReference type="PANTHER" id="PTHR10694:SF7">
    <property type="entry name" value="[HISTONE H3]-TRIMETHYL-L-LYSINE(9) DEMETHYLASE"/>
    <property type="match status" value="1"/>
</dbReference>
<dbReference type="GO" id="GO:0032454">
    <property type="term" value="F:histone H3K9 demethylase activity"/>
    <property type="evidence" value="ECO:0007669"/>
    <property type="project" value="TreeGrafter"/>
</dbReference>
<evidence type="ECO:0000313" key="2">
    <source>
        <dbReference type="EMBL" id="CAF1192478.1"/>
    </source>
</evidence>
<dbReference type="AlphaFoldDB" id="A0A814VLZ8"/>
<dbReference type="GO" id="GO:0010468">
    <property type="term" value="P:regulation of gene expression"/>
    <property type="evidence" value="ECO:0007669"/>
    <property type="project" value="TreeGrafter"/>
</dbReference>